<dbReference type="InterPro" id="IPR012337">
    <property type="entry name" value="RNaseH-like_sf"/>
</dbReference>
<evidence type="ECO:0000259" key="8">
    <source>
        <dbReference type="PROSITE" id="PS51061"/>
    </source>
</evidence>
<dbReference type="PANTHER" id="PTHR15092">
    <property type="entry name" value="POLY A -SPECIFIC RIBONUCLEASE/TARGET OF EGR1, MEMBER 1"/>
    <property type="match status" value="1"/>
</dbReference>
<dbReference type="InterPro" id="IPR035979">
    <property type="entry name" value="RBD_domain_sf"/>
</dbReference>
<evidence type="ECO:0000256" key="7">
    <source>
        <dbReference type="ARBA" id="ARBA00031923"/>
    </source>
</evidence>
<dbReference type="InterPro" id="IPR014789">
    <property type="entry name" value="PolyA-riboNase_RNA-binding"/>
</dbReference>
<dbReference type="Proteomes" id="UP001151699">
    <property type="component" value="Chromosome B"/>
</dbReference>
<evidence type="ECO:0000256" key="5">
    <source>
        <dbReference type="ARBA" id="ARBA00022722"/>
    </source>
</evidence>
<dbReference type="OrthoDB" id="1432093at2759"/>
<keyword evidence="6" id="KW-0378">Hydrolase</keyword>
<reference evidence="9" key="1">
    <citation type="submission" date="2022-07" db="EMBL/GenBank/DDBJ databases">
        <authorList>
            <person name="Trinca V."/>
            <person name="Uliana J.V.C."/>
            <person name="Torres T.T."/>
            <person name="Ward R.J."/>
            <person name="Monesi N."/>
        </authorList>
    </citation>
    <scope>NUCLEOTIDE SEQUENCE</scope>
    <source>
        <strain evidence="9">HSMRA1968</strain>
        <tissue evidence="9">Whole embryos</tissue>
    </source>
</reference>
<dbReference type="InterPro" id="IPR036867">
    <property type="entry name" value="R3H_dom_sf"/>
</dbReference>
<dbReference type="Pfam" id="PF04857">
    <property type="entry name" value="CAF1"/>
    <property type="match status" value="1"/>
</dbReference>
<keyword evidence="10" id="KW-1185">Reference proteome</keyword>
<dbReference type="InterPro" id="IPR006941">
    <property type="entry name" value="RNase_CAF1"/>
</dbReference>
<dbReference type="PANTHER" id="PTHR15092:SF44">
    <property type="entry name" value="POLY(A)-SPECIFIC RIBONUCLEASE PARN"/>
    <property type="match status" value="1"/>
</dbReference>
<dbReference type="EC" id="3.1.13.4" evidence="3"/>
<proteinExistence type="inferred from homology"/>
<protein>
    <recommendedName>
        <fullName evidence="4">Poly(A)-specific ribonuclease PARN</fullName>
        <ecNumber evidence="3">3.1.13.4</ecNumber>
    </recommendedName>
    <alternativeName>
        <fullName evidence="7">Polyadenylate-specific ribonuclease</fullName>
    </alternativeName>
</protein>
<dbReference type="GO" id="GO:1990431">
    <property type="term" value="P:priRNA 3'-end processing"/>
    <property type="evidence" value="ECO:0007669"/>
    <property type="project" value="TreeGrafter"/>
</dbReference>
<dbReference type="GO" id="GO:1990432">
    <property type="term" value="P:siRNA 3'-end processing"/>
    <property type="evidence" value="ECO:0007669"/>
    <property type="project" value="TreeGrafter"/>
</dbReference>
<dbReference type="EMBL" id="WJQU01000002">
    <property type="protein sequence ID" value="KAJ6643112.1"/>
    <property type="molecule type" value="Genomic_DNA"/>
</dbReference>
<dbReference type="GO" id="GO:0005634">
    <property type="term" value="C:nucleus"/>
    <property type="evidence" value="ECO:0007669"/>
    <property type="project" value="InterPro"/>
</dbReference>
<evidence type="ECO:0000256" key="6">
    <source>
        <dbReference type="ARBA" id="ARBA00022839"/>
    </source>
</evidence>
<feature type="domain" description="R3H" evidence="8">
    <location>
        <begin position="216"/>
        <end position="282"/>
    </location>
</feature>
<organism evidence="9 10">
    <name type="scientific">Pseudolycoriella hygida</name>
    <dbReference type="NCBI Taxonomy" id="35572"/>
    <lineage>
        <taxon>Eukaryota</taxon>
        <taxon>Metazoa</taxon>
        <taxon>Ecdysozoa</taxon>
        <taxon>Arthropoda</taxon>
        <taxon>Hexapoda</taxon>
        <taxon>Insecta</taxon>
        <taxon>Pterygota</taxon>
        <taxon>Neoptera</taxon>
        <taxon>Endopterygota</taxon>
        <taxon>Diptera</taxon>
        <taxon>Nematocera</taxon>
        <taxon>Sciaroidea</taxon>
        <taxon>Sciaridae</taxon>
        <taxon>Pseudolycoriella</taxon>
    </lineage>
</organism>
<dbReference type="CDD" id="cd12428">
    <property type="entry name" value="RRM_PARN"/>
    <property type="match status" value="1"/>
</dbReference>
<evidence type="ECO:0000313" key="10">
    <source>
        <dbReference type="Proteomes" id="UP001151699"/>
    </source>
</evidence>
<dbReference type="InterPro" id="IPR012677">
    <property type="entry name" value="Nucleotide-bd_a/b_plait_sf"/>
</dbReference>
<dbReference type="GO" id="GO:0000289">
    <property type="term" value="P:nuclear-transcribed mRNA poly(A) tail shortening"/>
    <property type="evidence" value="ECO:0007669"/>
    <property type="project" value="TreeGrafter"/>
</dbReference>
<sequence>MMRKMLNGDWSGGILFQQKGFVDNFTVCVLLAKRHIKVYIYLNLHEYLKMNITRKNFREKFDELKEVVNAANFIAIDCEFTGLSQENVKVLLYDSPSEYFHKICQQTSGYIAIQIGMTAFRSKEEDAENFTYRSYNFFVFPQLKKQRFECQGDSMAFLGGNNFDFNKLFREGLSYCDEDEAKRLRDNFEKKVKLIENNDYKKNGDEQDVAVPLEERELVDRLTGEIEEFLKSSDDEKYIARNCNAFQRKLIYQLLERRYEHTISASSCNESNQKVILLKKLQSKEQQREIQLEEINKERIQIEDVIGFSNFIQFLSQTKKLIVGHNMLLDVIYIMKQFVGPISNKLQEFKTKTHKTFPNLLDTKYMCTDDEIKPFINSSVLARLLETTSIEPFERPKFEAESKEYSYSLDDPKEHEAGYDSFITGVCFATMANYLNICDISEKSPRLRQIINRFFTPVDVNHINLTGKEPSPPSRDHVFHLKIPNDWTNNNIYQMFRTYGNVRISWLDDTSCFVALHNRENATGLLKVIGKYEGVTMVSFADYKAK</sequence>
<dbReference type="InterPro" id="IPR001374">
    <property type="entry name" value="R3H_dom"/>
</dbReference>
<dbReference type="GO" id="GO:0003723">
    <property type="term" value="F:RNA binding"/>
    <property type="evidence" value="ECO:0007669"/>
    <property type="project" value="InterPro"/>
</dbReference>
<dbReference type="SUPFAM" id="SSF82708">
    <property type="entry name" value="R3H domain"/>
    <property type="match status" value="1"/>
</dbReference>
<dbReference type="SUPFAM" id="SSF53098">
    <property type="entry name" value="Ribonuclease H-like"/>
    <property type="match status" value="1"/>
</dbReference>
<dbReference type="SUPFAM" id="SSF54928">
    <property type="entry name" value="RNA-binding domain, RBD"/>
    <property type="match status" value="1"/>
</dbReference>
<keyword evidence="6" id="KW-0269">Exonuclease</keyword>
<dbReference type="GO" id="GO:0046872">
    <property type="term" value="F:metal ion binding"/>
    <property type="evidence" value="ECO:0007669"/>
    <property type="project" value="InterPro"/>
</dbReference>
<name>A0A9Q0N4P0_9DIPT</name>
<comment type="similarity">
    <text evidence="2">Belongs to the CAF1 family.</text>
</comment>
<dbReference type="Gene3D" id="3.30.70.330">
    <property type="match status" value="1"/>
</dbReference>
<dbReference type="InterPro" id="IPR036397">
    <property type="entry name" value="RNaseH_sf"/>
</dbReference>
<dbReference type="GO" id="GO:0004535">
    <property type="term" value="F:poly(A)-specific ribonuclease activity"/>
    <property type="evidence" value="ECO:0007669"/>
    <property type="project" value="UniProtKB-EC"/>
</dbReference>
<dbReference type="AlphaFoldDB" id="A0A9Q0N4P0"/>
<comment type="caution">
    <text evidence="9">The sequence shown here is derived from an EMBL/GenBank/DDBJ whole genome shotgun (WGS) entry which is preliminary data.</text>
</comment>
<accession>A0A9Q0N4P0</accession>
<evidence type="ECO:0000313" key="9">
    <source>
        <dbReference type="EMBL" id="KAJ6643112.1"/>
    </source>
</evidence>
<comment type="catalytic activity">
    <reaction evidence="1">
        <text>Exonucleolytic cleavage of poly(A) to 5'-AMP.</text>
        <dbReference type="EC" id="3.1.13.4"/>
    </reaction>
</comment>
<evidence type="ECO:0000256" key="3">
    <source>
        <dbReference type="ARBA" id="ARBA00012161"/>
    </source>
</evidence>
<evidence type="ECO:0000256" key="1">
    <source>
        <dbReference type="ARBA" id="ARBA00001663"/>
    </source>
</evidence>
<dbReference type="Gene3D" id="3.30.420.10">
    <property type="entry name" value="Ribonuclease H-like superfamily/Ribonuclease H"/>
    <property type="match status" value="2"/>
</dbReference>
<dbReference type="Pfam" id="PF08675">
    <property type="entry name" value="RNA_bind"/>
    <property type="match status" value="1"/>
</dbReference>
<gene>
    <name evidence="9" type="primary">PARN</name>
    <name evidence="9" type="ORF">Bhyg_08068</name>
</gene>
<dbReference type="GO" id="GO:0005737">
    <property type="term" value="C:cytoplasm"/>
    <property type="evidence" value="ECO:0007669"/>
    <property type="project" value="InterPro"/>
</dbReference>
<feature type="non-terminal residue" evidence="9">
    <location>
        <position position="1"/>
    </location>
</feature>
<evidence type="ECO:0000256" key="4">
    <source>
        <dbReference type="ARBA" id="ARBA00015918"/>
    </source>
</evidence>
<evidence type="ECO:0000256" key="2">
    <source>
        <dbReference type="ARBA" id="ARBA00008372"/>
    </source>
</evidence>
<dbReference type="PROSITE" id="PS51061">
    <property type="entry name" value="R3H"/>
    <property type="match status" value="1"/>
</dbReference>
<dbReference type="InterPro" id="IPR051181">
    <property type="entry name" value="CAF1_poly(A)_ribonucleases"/>
</dbReference>
<keyword evidence="5" id="KW-0540">Nuclease</keyword>